<evidence type="ECO:0000313" key="5">
    <source>
        <dbReference type="Proteomes" id="UP000279911"/>
    </source>
</evidence>
<dbReference type="OrthoDB" id="9775296at2"/>
<keyword evidence="2" id="KW-0560">Oxidoreductase</keyword>
<comment type="caution">
    <text evidence="4">The sequence shown here is derived from an EMBL/GenBank/DDBJ whole genome shotgun (WGS) entry which is preliminary data.</text>
</comment>
<dbReference type="InterPro" id="IPR020904">
    <property type="entry name" value="Sc_DH/Rdtase_CS"/>
</dbReference>
<dbReference type="Gene3D" id="3.40.50.720">
    <property type="entry name" value="NAD(P)-binding Rossmann-like Domain"/>
    <property type="match status" value="1"/>
</dbReference>
<dbReference type="PANTHER" id="PTHR43976">
    <property type="entry name" value="SHORT CHAIN DEHYDROGENASE"/>
    <property type="match status" value="1"/>
</dbReference>
<dbReference type="PRINTS" id="PR00081">
    <property type="entry name" value="GDHRDH"/>
</dbReference>
<dbReference type="NCBIfam" id="NF005372">
    <property type="entry name" value="PRK06914.1"/>
    <property type="match status" value="1"/>
</dbReference>
<dbReference type="AlphaFoldDB" id="A0A3R9EYZ5"/>
<evidence type="ECO:0000256" key="1">
    <source>
        <dbReference type="ARBA" id="ARBA00006484"/>
    </source>
</evidence>
<sequence>MSEKGEEMKNAIVTGSSSGFGLLIAMELARSGFKVTATMRNPQKAVGLQEIAAAEKLEGNLCIHPLDVTCSSSIEEFKVYLQSLPSVDVLVNNAGFAQGGFSEELSLEDYRKQFDTNFFGVVAVTQAVLPYMRKQGSGKIINMSSISGRFGFPGLSAYSASKHALEGYSESLRLELKPFGIDVVLIEPGSYKTNIWESVGKVTMKENSPYEPFKHAILDELKKGEAGYGNPVDVARLAARIASADEDAQFRYPIGIGVKTTINLKHVMPWKVIEKIVMRKLKFSQLTIRQK</sequence>
<dbReference type="EMBL" id="RSFW01000019">
    <property type="protein sequence ID" value="RSD25399.1"/>
    <property type="molecule type" value="Genomic_DNA"/>
</dbReference>
<evidence type="ECO:0000256" key="2">
    <source>
        <dbReference type="ARBA" id="ARBA00023002"/>
    </source>
</evidence>
<evidence type="ECO:0000313" key="4">
    <source>
        <dbReference type="EMBL" id="RSD25399.1"/>
    </source>
</evidence>
<name>A0A3R9EYZ5_9BACI</name>
<reference evidence="5" key="1">
    <citation type="submission" date="2018-12" db="EMBL/GenBank/DDBJ databases">
        <title>Bacillus chawlae sp. nov., Bacillus glennii sp. nov., and Bacillus saganii sp. nov. Isolated from the Vehicle Assembly Building at Kennedy Space Center where the Viking Spacecraft were Assembled.</title>
        <authorList>
            <person name="Seuylemezian A."/>
            <person name="Vaishampayan P."/>
        </authorList>
    </citation>
    <scope>NUCLEOTIDE SEQUENCE [LARGE SCALE GENOMIC DNA]</scope>
    <source>
        <strain evidence="5">DSM 13966</strain>
    </source>
</reference>
<dbReference type="InterPro" id="IPR036291">
    <property type="entry name" value="NAD(P)-bd_dom_sf"/>
</dbReference>
<gene>
    <name evidence="4" type="ORF">EJA10_16450</name>
</gene>
<dbReference type="GO" id="GO:0016491">
    <property type="term" value="F:oxidoreductase activity"/>
    <property type="evidence" value="ECO:0007669"/>
    <property type="project" value="UniProtKB-KW"/>
</dbReference>
<dbReference type="PANTHER" id="PTHR43976:SF16">
    <property type="entry name" value="SHORT-CHAIN DEHYDROGENASE_REDUCTASE FAMILY PROTEIN"/>
    <property type="match status" value="1"/>
</dbReference>
<dbReference type="SUPFAM" id="SSF51735">
    <property type="entry name" value="NAD(P)-binding Rossmann-fold domains"/>
    <property type="match status" value="1"/>
</dbReference>
<proteinExistence type="inferred from homology"/>
<comment type="similarity">
    <text evidence="1 3">Belongs to the short-chain dehydrogenases/reductases (SDR) family.</text>
</comment>
<dbReference type="CDD" id="cd05374">
    <property type="entry name" value="17beta-HSD-like_SDR_c"/>
    <property type="match status" value="1"/>
</dbReference>
<evidence type="ECO:0000256" key="3">
    <source>
        <dbReference type="RuleBase" id="RU000363"/>
    </source>
</evidence>
<dbReference type="Pfam" id="PF00106">
    <property type="entry name" value="adh_short"/>
    <property type="match status" value="1"/>
</dbReference>
<protein>
    <submittedName>
        <fullName evidence="4">SDR family oxidoreductase</fullName>
    </submittedName>
</protein>
<dbReference type="PROSITE" id="PS00061">
    <property type="entry name" value="ADH_SHORT"/>
    <property type="match status" value="1"/>
</dbReference>
<dbReference type="PRINTS" id="PR00080">
    <property type="entry name" value="SDRFAMILY"/>
</dbReference>
<organism evidence="4 5">
    <name type="scientific">Mesobacillus subterraneus</name>
    <dbReference type="NCBI Taxonomy" id="285983"/>
    <lineage>
        <taxon>Bacteria</taxon>
        <taxon>Bacillati</taxon>
        <taxon>Bacillota</taxon>
        <taxon>Bacilli</taxon>
        <taxon>Bacillales</taxon>
        <taxon>Bacillaceae</taxon>
        <taxon>Mesobacillus</taxon>
    </lineage>
</organism>
<dbReference type="InterPro" id="IPR002347">
    <property type="entry name" value="SDR_fam"/>
</dbReference>
<dbReference type="RefSeq" id="WP_125481118.1">
    <property type="nucleotide sequence ID" value="NZ_RSFW01000019.1"/>
</dbReference>
<dbReference type="InterPro" id="IPR051911">
    <property type="entry name" value="SDR_oxidoreductase"/>
</dbReference>
<dbReference type="Proteomes" id="UP000279911">
    <property type="component" value="Unassembled WGS sequence"/>
</dbReference>
<accession>A0A3R9EYZ5</accession>